<evidence type="ECO:0000313" key="3">
    <source>
        <dbReference type="Proteomes" id="UP000596742"/>
    </source>
</evidence>
<dbReference type="OrthoDB" id="6130942at2759"/>
<dbReference type="PROSITE" id="PS50017">
    <property type="entry name" value="DEATH_DOMAIN"/>
    <property type="match status" value="1"/>
</dbReference>
<reference evidence="2" key="1">
    <citation type="submission" date="2018-11" db="EMBL/GenBank/DDBJ databases">
        <authorList>
            <person name="Alioto T."/>
            <person name="Alioto T."/>
        </authorList>
    </citation>
    <scope>NUCLEOTIDE SEQUENCE</scope>
</reference>
<organism evidence="2 3">
    <name type="scientific">Mytilus galloprovincialis</name>
    <name type="common">Mediterranean mussel</name>
    <dbReference type="NCBI Taxonomy" id="29158"/>
    <lineage>
        <taxon>Eukaryota</taxon>
        <taxon>Metazoa</taxon>
        <taxon>Spiralia</taxon>
        <taxon>Lophotrochozoa</taxon>
        <taxon>Mollusca</taxon>
        <taxon>Bivalvia</taxon>
        <taxon>Autobranchia</taxon>
        <taxon>Pteriomorphia</taxon>
        <taxon>Mytilida</taxon>
        <taxon>Mytiloidea</taxon>
        <taxon>Mytilidae</taxon>
        <taxon>Mytilinae</taxon>
        <taxon>Mytilus</taxon>
    </lineage>
</organism>
<gene>
    <name evidence="2" type="ORF">MGAL_10B042608</name>
</gene>
<dbReference type="SUPFAM" id="SSF47986">
    <property type="entry name" value="DEATH domain"/>
    <property type="match status" value="1"/>
</dbReference>
<name>A0A8B6DDN7_MYTGA</name>
<dbReference type="EMBL" id="UYJE01003349">
    <property type="protein sequence ID" value="VDI18534.1"/>
    <property type="molecule type" value="Genomic_DNA"/>
</dbReference>
<dbReference type="InterPro" id="IPR011029">
    <property type="entry name" value="DEATH-like_dom_sf"/>
</dbReference>
<protein>
    <recommendedName>
        <fullName evidence="1">Death domain-containing protein</fullName>
    </recommendedName>
</protein>
<comment type="caution">
    <text evidence="2">The sequence shown here is derived from an EMBL/GenBank/DDBJ whole genome shotgun (WGS) entry which is preliminary data.</text>
</comment>
<sequence length="744" mass="83769">MEKTDLDNLNFRYFSNPMDFMLMGLFEWRDKTESDQMTATFRKLQTALKAIERQHYLCQVHREDQTLAKIANITLQNVPSDDVISSLTEKKLIGDCIVHLGVELGLSINSIKETLVNHPRNLYGQIHNLLIKWKSGKVKPTVYRLMVALKKVKASEGLAFMMKMYGIEPNYKDDLSIMSTDAQDVSLKTVGKIQKKFISEEKSSLKKLHVLQKSVRLPIKSSSDFERYIYRSFNDKNYSDCKFILENHVNSDVYAVLSSVLIKAYETKDNTIQVLVFTRIVQESPKIVSQFRELYSDIVADANVWIGVECTCDKAFKNQYESVPCRKADLTFVIEKNILDTSDSKFPKRFLGFQTLYVDTRSSRGDEAATISEEMMKCLEKTLEKTPNKVPGTLAKKMFKRHSNLTMVCPSVFKSKGFMSGSANLQAINCVQLFGKKKGMIPIGEFHFPLALDGTPTDVLEGTSQFLSAVHIGDKIYNKKGQTGTLGGFVQYYGIDTFLTCSHVIFGKNLLKLQNKDIHCKCHRISNKDELEPVECVLIRHSLKYDTQEKPMEVEGENNKPAVLQANPEETSIDAALFLVQTPENCLSSVPRDVLTRRSASATAGTSSCNTNIVELKIKLHGGLDLKYLNKNVLDPANISFRALALSAQSEKQENYVTLHREQEVIVPIPAHVRTRNNIILYNQFVIRNMQFTEGDSGTCIYGKCMTSGHEGCIGMLIGASTSGQYIVTPMKDILNALGVNNMP</sequence>
<evidence type="ECO:0000313" key="2">
    <source>
        <dbReference type="EMBL" id="VDI18534.1"/>
    </source>
</evidence>
<accession>A0A8B6DDN7</accession>
<evidence type="ECO:0000259" key="1">
    <source>
        <dbReference type="PROSITE" id="PS50017"/>
    </source>
</evidence>
<dbReference type="Proteomes" id="UP000596742">
    <property type="component" value="Unassembled WGS sequence"/>
</dbReference>
<keyword evidence="3" id="KW-1185">Reference proteome</keyword>
<proteinExistence type="predicted"/>
<feature type="domain" description="Death" evidence="1">
    <location>
        <begin position="100"/>
        <end position="165"/>
    </location>
</feature>
<dbReference type="InterPro" id="IPR000488">
    <property type="entry name" value="Death_dom"/>
</dbReference>
<dbReference type="GO" id="GO:0007165">
    <property type="term" value="P:signal transduction"/>
    <property type="evidence" value="ECO:0007669"/>
    <property type="project" value="InterPro"/>
</dbReference>
<dbReference type="AlphaFoldDB" id="A0A8B6DDN7"/>
<dbReference type="Gene3D" id="1.10.533.10">
    <property type="entry name" value="Death Domain, Fas"/>
    <property type="match status" value="1"/>
</dbReference>